<evidence type="ECO:0000256" key="2">
    <source>
        <dbReference type="SAM" id="SignalP"/>
    </source>
</evidence>
<keyword evidence="4" id="KW-1185">Reference proteome</keyword>
<evidence type="ECO:0000313" key="3">
    <source>
        <dbReference type="EMBL" id="TDU28795.1"/>
    </source>
</evidence>
<gene>
    <name evidence="3" type="ORF">DFR24_3175</name>
</gene>
<dbReference type="AlphaFoldDB" id="A0A4R7P4U0"/>
<evidence type="ECO:0000256" key="1">
    <source>
        <dbReference type="SAM" id="MobiDB-lite"/>
    </source>
</evidence>
<keyword evidence="2" id="KW-0732">Signal</keyword>
<name>A0A4R7P4U0_9GAMM</name>
<dbReference type="OrthoDB" id="8913515at2"/>
<feature type="chain" id="PRO_5020567788" description="Lipoprotein" evidence="2">
    <location>
        <begin position="22"/>
        <end position="113"/>
    </location>
</feature>
<dbReference type="Proteomes" id="UP000295341">
    <property type="component" value="Unassembled WGS sequence"/>
</dbReference>
<sequence length="113" mass="11955">MTAMNKLWYAMAFASSFVVCACSAPIDAGGKKPDSGAALAEQKVASPESSTPASSQPPLVGGDRDAHGCIASAGYQWCERTGRCERSWELAKQEGFSLDEEGFKVFCSTPPTQ</sequence>
<reference evidence="3 4" key="1">
    <citation type="submission" date="2019-03" db="EMBL/GenBank/DDBJ databases">
        <title>Genomic Encyclopedia of Type Strains, Phase IV (KMG-IV): sequencing the most valuable type-strain genomes for metagenomic binning, comparative biology and taxonomic classification.</title>
        <authorList>
            <person name="Goeker M."/>
        </authorList>
    </citation>
    <scope>NUCLEOTIDE SEQUENCE [LARGE SCALE GENOMIC DNA]</scope>
    <source>
        <strain evidence="3 4">DSM 26377</strain>
    </source>
</reference>
<dbReference type="PROSITE" id="PS51257">
    <property type="entry name" value="PROKAR_LIPOPROTEIN"/>
    <property type="match status" value="1"/>
</dbReference>
<proteinExistence type="predicted"/>
<evidence type="ECO:0000313" key="4">
    <source>
        <dbReference type="Proteomes" id="UP000295341"/>
    </source>
</evidence>
<accession>A0A4R7P4U0</accession>
<feature type="compositionally biased region" description="Polar residues" evidence="1">
    <location>
        <begin position="47"/>
        <end position="57"/>
    </location>
</feature>
<comment type="caution">
    <text evidence="3">The sequence shown here is derived from an EMBL/GenBank/DDBJ whole genome shotgun (WGS) entry which is preliminary data.</text>
</comment>
<organism evidence="3 4">
    <name type="scientific">Panacagrimonas perspica</name>
    <dbReference type="NCBI Taxonomy" id="381431"/>
    <lineage>
        <taxon>Bacteria</taxon>
        <taxon>Pseudomonadati</taxon>
        <taxon>Pseudomonadota</taxon>
        <taxon>Gammaproteobacteria</taxon>
        <taxon>Nevskiales</taxon>
        <taxon>Nevskiaceae</taxon>
        <taxon>Panacagrimonas</taxon>
    </lineage>
</organism>
<evidence type="ECO:0008006" key="5">
    <source>
        <dbReference type="Google" id="ProtNLM"/>
    </source>
</evidence>
<protein>
    <recommendedName>
        <fullName evidence="5">Lipoprotein</fullName>
    </recommendedName>
</protein>
<dbReference type="EMBL" id="SOBT01000009">
    <property type="protein sequence ID" value="TDU28795.1"/>
    <property type="molecule type" value="Genomic_DNA"/>
</dbReference>
<feature type="signal peptide" evidence="2">
    <location>
        <begin position="1"/>
        <end position="21"/>
    </location>
</feature>
<feature type="region of interest" description="Disordered" evidence="1">
    <location>
        <begin position="27"/>
        <end position="65"/>
    </location>
</feature>